<comment type="caution">
    <text evidence="3">The sequence shown here is derived from an EMBL/GenBank/DDBJ whole genome shotgun (WGS) entry which is preliminary data.</text>
</comment>
<dbReference type="EMBL" id="VSSQ01000482">
    <property type="protein sequence ID" value="MPL95803.1"/>
    <property type="molecule type" value="Genomic_DNA"/>
</dbReference>
<dbReference type="GO" id="GO:0008897">
    <property type="term" value="F:holo-[acyl-carrier-protein] synthase activity"/>
    <property type="evidence" value="ECO:0007669"/>
    <property type="project" value="InterPro"/>
</dbReference>
<dbReference type="AlphaFoldDB" id="A0A644VZR8"/>
<reference evidence="3" key="1">
    <citation type="submission" date="2019-08" db="EMBL/GenBank/DDBJ databases">
        <authorList>
            <person name="Kucharzyk K."/>
            <person name="Murdoch R.W."/>
            <person name="Higgins S."/>
            <person name="Loffler F."/>
        </authorList>
    </citation>
    <scope>NUCLEOTIDE SEQUENCE</scope>
</reference>
<evidence type="ECO:0000313" key="3">
    <source>
        <dbReference type="EMBL" id="MPL95803.1"/>
    </source>
</evidence>
<protein>
    <recommendedName>
        <fullName evidence="2">4'-phosphopantetheinyl transferase domain-containing protein</fullName>
    </recommendedName>
</protein>
<dbReference type="InterPro" id="IPR037143">
    <property type="entry name" value="4-PPantetheinyl_Trfase_dom_sf"/>
</dbReference>
<dbReference type="Pfam" id="PF01648">
    <property type="entry name" value="ACPS"/>
    <property type="match status" value="1"/>
</dbReference>
<dbReference type="Gene3D" id="3.90.470.20">
    <property type="entry name" value="4'-phosphopantetheinyl transferase domain"/>
    <property type="match status" value="1"/>
</dbReference>
<evidence type="ECO:0000256" key="1">
    <source>
        <dbReference type="ARBA" id="ARBA00022679"/>
    </source>
</evidence>
<keyword evidence="1" id="KW-0808">Transferase</keyword>
<accession>A0A644VZR8</accession>
<organism evidence="3">
    <name type="scientific">bioreactor metagenome</name>
    <dbReference type="NCBI Taxonomy" id="1076179"/>
    <lineage>
        <taxon>unclassified sequences</taxon>
        <taxon>metagenomes</taxon>
        <taxon>ecological metagenomes</taxon>
    </lineage>
</organism>
<dbReference type="InterPro" id="IPR008278">
    <property type="entry name" value="4-PPantetheinyl_Trfase_dom"/>
</dbReference>
<evidence type="ECO:0000259" key="2">
    <source>
        <dbReference type="Pfam" id="PF01648"/>
    </source>
</evidence>
<dbReference type="GO" id="GO:0000287">
    <property type="term" value="F:magnesium ion binding"/>
    <property type="evidence" value="ECO:0007669"/>
    <property type="project" value="InterPro"/>
</dbReference>
<feature type="domain" description="4'-phosphopantetheinyl transferase" evidence="2">
    <location>
        <begin position="103"/>
        <end position="193"/>
    </location>
</feature>
<gene>
    <name evidence="3" type="ORF">SDC9_41975</name>
</gene>
<sequence>MKTEKLTYRNSTILIGVMEEDIEGLTHQLSNFEVYREEFSLLRNEKRKKEFLSARILLNQAAGCLVRVTYDANRKPHLNNNSLHISITHSKNYVAVIIHPEFPVGIDLENRNEKVKEISKRFLNESEQILFSKETNTAKAEIAWSAKETLYKIIGNEVRDFAATLEILPFALNDSGTLHVLHKTGSRIYELQYQQNEHYTLVYGVDKKIRL</sequence>
<dbReference type="SUPFAM" id="SSF56214">
    <property type="entry name" value="4'-phosphopantetheinyl transferase"/>
    <property type="match status" value="2"/>
</dbReference>
<proteinExistence type="predicted"/>
<name>A0A644VZR8_9ZZZZ</name>